<organism evidence="1 2">
    <name type="scientific">Araneus ventricosus</name>
    <name type="common">Orbweaver spider</name>
    <name type="synonym">Epeira ventricosa</name>
    <dbReference type="NCBI Taxonomy" id="182803"/>
    <lineage>
        <taxon>Eukaryota</taxon>
        <taxon>Metazoa</taxon>
        <taxon>Ecdysozoa</taxon>
        <taxon>Arthropoda</taxon>
        <taxon>Chelicerata</taxon>
        <taxon>Arachnida</taxon>
        <taxon>Araneae</taxon>
        <taxon>Araneomorphae</taxon>
        <taxon>Entelegynae</taxon>
        <taxon>Araneoidea</taxon>
        <taxon>Araneidae</taxon>
        <taxon>Araneus</taxon>
    </lineage>
</organism>
<accession>A0A4Y2AG51</accession>
<evidence type="ECO:0000313" key="1">
    <source>
        <dbReference type="EMBL" id="GBL78841.1"/>
    </source>
</evidence>
<dbReference type="EMBL" id="BGPR01000017">
    <property type="protein sequence ID" value="GBL78841.1"/>
    <property type="molecule type" value="Genomic_DNA"/>
</dbReference>
<comment type="caution">
    <text evidence="1">The sequence shown here is derived from an EMBL/GenBank/DDBJ whole genome shotgun (WGS) entry which is preliminary data.</text>
</comment>
<dbReference type="Proteomes" id="UP000499080">
    <property type="component" value="Unassembled WGS sequence"/>
</dbReference>
<protein>
    <submittedName>
        <fullName evidence="1">Uncharacterized protein</fullName>
    </submittedName>
</protein>
<reference evidence="1 2" key="1">
    <citation type="journal article" date="2019" name="Sci. Rep.">
        <title>Orb-weaving spider Araneus ventricosus genome elucidates the spidroin gene catalogue.</title>
        <authorList>
            <person name="Kono N."/>
            <person name="Nakamura H."/>
            <person name="Ohtoshi R."/>
            <person name="Moran D.A.P."/>
            <person name="Shinohara A."/>
            <person name="Yoshida Y."/>
            <person name="Fujiwara M."/>
            <person name="Mori M."/>
            <person name="Tomita M."/>
            <person name="Arakawa K."/>
        </authorList>
    </citation>
    <scope>NUCLEOTIDE SEQUENCE [LARGE SCALE GENOMIC DNA]</scope>
</reference>
<name>A0A4Y2AG51_ARAVE</name>
<sequence length="118" mass="13653">MVRWLGRQLIRHSLSKLPHHTNEAAFDLDGFSLHQTRLHCGSSEESGFELRTLLSRSRNLTTRPPRPGKENSSETTFLKDSISLILFNVNYLLMRDKMEQLETFNSNSENFFNLGQTI</sequence>
<evidence type="ECO:0000313" key="2">
    <source>
        <dbReference type="Proteomes" id="UP000499080"/>
    </source>
</evidence>
<proteinExistence type="predicted"/>
<keyword evidence="2" id="KW-1185">Reference proteome</keyword>
<dbReference type="AlphaFoldDB" id="A0A4Y2AG51"/>
<gene>
    <name evidence="1" type="ORF">AVEN_48834_1</name>
</gene>